<evidence type="ECO:0000259" key="3">
    <source>
        <dbReference type="PROSITE" id="PS50240"/>
    </source>
</evidence>
<keyword evidence="2" id="KW-1133">Transmembrane helix</keyword>
<evidence type="ECO:0000256" key="1">
    <source>
        <dbReference type="SAM" id="MobiDB-lite"/>
    </source>
</evidence>
<name>A0A8S1JC12_9CHLO</name>
<feature type="region of interest" description="Disordered" evidence="1">
    <location>
        <begin position="65"/>
        <end position="85"/>
    </location>
</feature>
<accession>A0A8S1JC12</accession>
<dbReference type="InterPro" id="IPR043504">
    <property type="entry name" value="Peptidase_S1_PA_chymotrypsin"/>
</dbReference>
<dbReference type="Pfam" id="PF00089">
    <property type="entry name" value="Trypsin"/>
    <property type="match status" value="1"/>
</dbReference>
<evidence type="ECO:0000313" key="5">
    <source>
        <dbReference type="Proteomes" id="UP000708148"/>
    </source>
</evidence>
<keyword evidence="2" id="KW-0472">Membrane</keyword>
<organism evidence="4 5">
    <name type="scientific">Ostreobium quekettii</name>
    <dbReference type="NCBI Taxonomy" id="121088"/>
    <lineage>
        <taxon>Eukaryota</taxon>
        <taxon>Viridiplantae</taxon>
        <taxon>Chlorophyta</taxon>
        <taxon>core chlorophytes</taxon>
        <taxon>Ulvophyceae</taxon>
        <taxon>TCBD clade</taxon>
        <taxon>Bryopsidales</taxon>
        <taxon>Ostreobineae</taxon>
        <taxon>Ostreobiaceae</taxon>
        <taxon>Ostreobium</taxon>
    </lineage>
</organism>
<dbReference type="InterPro" id="IPR001314">
    <property type="entry name" value="Peptidase_S1A"/>
</dbReference>
<dbReference type="PANTHER" id="PTHR24260:SF132">
    <property type="entry name" value="PEPTIDASE S1 DOMAIN-CONTAINING PROTEIN"/>
    <property type="match status" value="1"/>
</dbReference>
<dbReference type="SUPFAM" id="SSF50494">
    <property type="entry name" value="Trypsin-like serine proteases"/>
    <property type="match status" value="1"/>
</dbReference>
<feature type="domain" description="Peptidase S1" evidence="3">
    <location>
        <begin position="101"/>
        <end position="335"/>
    </location>
</feature>
<proteinExistence type="predicted"/>
<comment type="caution">
    <text evidence="4">The sequence shown here is derived from an EMBL/GenBank/DDBJ whole genome shotgun (WGS) entry which is preliminary data.</text>
</comment>
<feature type="transmembrane region" description="Helical" evidence="2">
    <location>
        <begin position="343"/>
        <end position="363"/>
    </location>
</feature>
<reference evidence="4" key="1">
    <citation type="submission" date="2020-12" db="EMBL/GenBank/DDBJ databases">
        <authorList>
            <person name="Iha C."/>
        </authorList>
    </citation>
    <scope>NUCLEOTIDE SEQUENCE</scope>
</reference>
<keyword evidence="2" id="KW-0812">Transmembrane</keyword>
<dbReference type="InterPro" id="IPR009003">
    <property type="entry name" value="Peptidase_S1_PA"/>
</dbReference>
<dbReference type="GO" id="GO:0006508">
    <property type="term" value="P:proteolysis"/>
    <property type="evidence" value="ECO:0007669"/>
    <property type="project" value="InterPro"/>
</dbReference>
<keyword evidence="5" id="KW-1185">Reference proteome</keyword>
<dbReference type="Proteomes" id="UP000708148">
    <property type="component" value="Unassembled WGS sequence"/>
</dbReference>
<gene>
    <name evidence="4" type="ORF">OSTQU699_LOCUS9016</name>
</gene>
<sequence>MRRTDRTDACTGDGKITTARLGRCGTESAPANRRSLVSRGLQRWLAFLVLAWLWCPPAVRQAEAPETPEHYAGPMPPPGALPYEAEPKLTAKSNDVQEPSFSQGTNLGLWMATQKYRFPAIVSIGAPNQGHTCFGTLIHEEYVLTSAHCLQRVGFNAVVTFRWSGEEVQVVRAKGSKIHPKWKEGGLHAEYDLALLHLQKRVHVNFPTLAALGPPFTPREVRPNQNVFGFRHQDGEILQTAQFKVLQNHLCPNVTISAGILCIFSQDARMEAGVSGGPVLISDWPLDNTGPTKGIFAELDLLVGVVSGNNQSAANSGVGVTPVDKNRWWIDREINSQAGVTTVTLIFVFSLGLAVAWVLFMVCGHRILAAVHHHHVNGSCCQVLRFVRRTTAL</sequence>
<dbReference type="EMBL" id="CAJHUC010002345">
    <property type="protein sequence ID" value="CAD7703659.1"/>
    <property type="molecule type" value="Genomic_DNA"/>
</dbReference>
<dbReference type="AlphaFoldDB" id="A0A8S1JC12"/>
<dbReference type="InterPro" id="IPR001254">
    <property type="entry name" value="Trypsin_dom"/>
</dbReference>
<dbReference type="PANTHER" id="PTHR24260">
    <property type="match status" value="1"/>
</dbReference>
<dbReference type="PRINTS" id="PR00722">
    <property type="entry name" value="CHYMOTRYPSIN"/>
</dbReference>
<protein>
    <recommendedName>
        <fullName evidence="3">Peptidase S1 domain-containing protein</fullName>
    </recommendedName>
</protein>
<dbReference type="OrthoDB" id="6339452at2759"/>
<evidence type="ECO:0000313" key="4">
    <source>
        <dbReference type="EMBL" id="CAD7703659.1"/>
    </source>
</evidence>
<dbReference type="SMART" id="SM00020">
    <property type="entry name" value="Tryp_SPc"/>
    <property type="match status" value="1"/>
</dbReference>
<dbReference type="PROSITE" id="PS50240">
    <property type="entry name" value="TRYPSIN_DOM"/>
    <property type="match status" value="1"/>
</dbReference>
<dbReference type="Gene3D" id="2.40.10.10">
    <property type="entry name" value="Trypsin-like serine proteases"/>
    <property type="match status" value="1"/>
</dbReference>
<dbReference type="GO" id="GO:0004252">
    <property type="term" value="F:serine-type endopeptidase activity"/>
    <property type="evidence" value="ECO:0007669"/>
    <property type="project" value="InterPro"/>
</dbReference>
<dbReference type="InterPro" id="IPR051333">
    <property type="entry name" value="CLIP_Serine_Protease"/>
</dbReference>
<evidence type="ECO:0000256" key="2">
    <source>
        <dbReference type="SAM" id="Phobius"/>
    </source>
</evidence>